<gene>
    <name evidence="2" type="ORF">C8N46_10437</name>
</gene>
<organism evidence="2 3">
    <name type="scientific">Kordia periserrulae</name>
    <dbReference type="NCBI Taxonomy" id="701523"/>
    <lineage>
        <taxon>Bacteria</taxon>
        <taxon>Pseudomonadati</taxon>
        <taxon>Bacteroidota</taxon>
        <taxon>Flavobacteriia</taxon>
        <taxon>Flavobacteriales</taxon>
        <taxon>Flavobacteriaceae</taxon>
        <taxon>Kordia</taxon>
    </lineage>
</organism>
<feature type="transmembrane region" description="Helical" evidence="1">
    <location>
        <begin position="60"/>
        <end position="88"/>
    </location>
</feature>
<keyword evidence="1" id="KW-0812">Transmembrane</keyword>
<name>A0A2T6BZ94_9FLAO</name>
<protein>
    <recommendedName>
        <fullName evidence="4">Bacteriorhodopsin-like protein</fullName>
    </recommendedName>
</protein>
<feature type="transmembrane region" description="Helical" evidence="1">
    <location>
        <begin position="194"/>
        <end position="215"/>
    </location>
</feature>
<reference evidence="2 3" key="1">
    <citation type="submission" date="2018-04" db="EMBL/GenBank/DDBJ databases">
        <title>Genomic Encyclopedia of Archaeal and Bacterial Type Strains, Phase II (KMG-II): from individual species to whole genera.</title>
        <authorList>
            <person name="Goeker M."/>
        </authorList>
    </citation>
    <scope>NUCLEOTIDE SEQUENCE [LARGE SCALE GENOMIC DNA]</scope>
    <source>
        <strain evidence="2 3">DSM 25731</strain>
    </source>
</reference>
<feature type="transmembrane region" description="Helical" evidence="1">
    <location>
        <begin position="130"/>
        <end position="150"/>
    </location>
</feature>
<evidence type="ECO:0000256" key="1">
    <source>
        <dbReference type="SAM" id="Phobius"/>
    </source>
</evidence>
<accession>A0A2T6BZ94</accession>
<feature type="transmembrane region" description="Helical" evidence="1">
    <location>
        <begin position="36"/>
        <end position="54"/>
    </location>
</feature>
<dbReference type="Proteomes" id="UP000244090">
    <property type="component" value="Unassembled WGS sequence"/>
</dbReference>
<dbReference type="RefSeq" id="WP_108114640.1">
    <property type="nucleotide sequence ID" value="NZ_QBKT01000004.1"/>
</dbReference>
<feature type="transmembrane region" description="Helical" evidence="1">
    <location>
        <begin position="162"/>
        <end position="188"/>
    </location>
</feature>
<dbReference type="OrthoDB" id="1453530at2"/>
<feature type="transmembrane region" description="Helical" evidence="1">
    <location>
        <begin position="100"/>
        <end position="118"/>
    </location>
</feature>
<evidence type="ECO:0008006" key="4">
    <source>
        <dbReference type="Google" id="ProtNLM"/>
    </source>
</evidence>
<evidence type="ECO:0000313" key="2">
    <source>
        <dbReference type="EMBL" id="PTX61394.1"/>
    </source>
</evidence>
<proteinExistence type="predicted"/>
<keyword evidence="1" id="KW-1133">Transmembrane helix</keyword>
<evidence type="ECO:0000313" key="3">
    <source>
        <dbReference type="Proteomes" id="UP000244090"/>
    </source>
</evidence>
<feature type="transmembrane region" description="Helical" evidence="1">
    <location>
        <begin position="12"/>
        <end position="29"/>
    </location>
</feature>
<keyword evidence="3" id="KW-1185">Reference proteome</keyword>
<sequence length="226" mass="26529">MIALEELRSFTGYLALATLIYACISYKNYAKTDAKYFIYCILFSVIIEFASLYFESFGKWYTAIFGNTNFPIANIFTIVQISFFLWWIRLILNSKNRKRIVGLLLIAYLVFAVLNTMYGQSFMTGLQTYTYAIGVIFLLIAISFYFVESFNKETMLRITDSIKFWFILGVLLFYGTFMPFFFAFHVFLKGDQRILSLVLFVLNAIMYLCFSIGFYKSYKQNKVIDY</sequence>
<dbReference type="EMBL" id="QBKT01000004">
    <property type="protein sequence ID" value="PTX61394.1"/>
    <property type="molecule type" value="Genomic_DNA"/>
</dbReference>
<comment type="caution">
    <text evidence="2">The sequence shown here is derived from an EMBL/GenBank/DDBJ whole genome shotgun (WGS) entry which is preliminary data.</text>
</comment>
<keyword evidence="1" id="KW-0472">Membrane</keyword>
<dbReference type="AlphaFoldDB" id="A0A2T6BZ94"/>